<gene>
    <name evidence="2" type="ORF">GCM10007874_17670</name>
</gene>
<evidence type="ECO:0000256" key="1">
    <source>
        <dbReference type="SAM" id="Phobius"/>
    </source>
</evidence>
<accession>A0ABQ6CFP8</accession>
<dbReference type="RefSeq" id="WP_284311623.1">
    <property type="nucleotide sequence ID" value="NZ_BSPC01000015.1"/>
</dbReference>
<evidence type="ECO:0000313" key="3">
    <source>
        <dbReference type="Proteomes" id="UP001156882"/>
    </source>
</evidence>
<organism evidence="2 3">
    <name type="scientific">Labrys miyagiensis</name>
    <dbReference type="NCBI Taxonomy" id="346912"/>
    <lineage>
        <taxon>Bacteria</taxon>
        <taxon>Pseudomonadati</taxon>
        <taxon>Pseudomonadota</taxon>
        <taxon>Alphaproteobacteria</taxon>
        <taxon>Hyphomicrobiales</taxon>
        <taxon>Xanthobacteraceae</taxon>
        <taxon>Labrys</taxon>
    </lineage>
</organism>
<dbReference type="Proteomes" id="UP001156882">
    <property type="component" value="Unassembled WGS sequence"/>
</dbReference>
<dbReference type="EMBL" id="BSPC01000015">
    <property type="protein sequence ID" value="GLS18750.1"/>
    <property type="molecule type" value="Genomic_DNA"/>
</dbReference>
<feature type="transmembrane region" description="Helical" evidence="1">
    <location>
        <begin position="12"/>
        <end position="31"/>
    </location>
</feature>
<proteinExistence type="predicted"/>
<keyword evidence="3" id="KW-1185">Reference proteome</keyword>
<name>A0ABQ6CFP8_9HYPH</name>
<reference evidence="3" key="1">
    <citation type="journal article" date="2019" name="Int. J. Syst. Evol. Microbiol.">
        <title>The Global Catalogue of Microorganisms (GCM) 10K type strain sequencing project: providing services to taxonomists for standard genome sequencing and annotation.</title>
        <authorList>
            <consortium name="The Broad Institute Genomics Platform"/>
            <consortium name="The Broad Institute Genome Sequencing Center for Infectious Disease"/>
            <person name="Wu L."/>
            <person name="Ma J."/>
        </authorList>
    </citation>
    <scope>NUCLEOTIDE SEQUENCE [LARGE SCALE GENOMIC DNA]</scope>
    <source>
        <strain evidence="3">NBRC 101365</strain>
    </source>
</reference>
<comment type="caution">
    <text evidence="2">The sequence shown here is derived from an EMBL/GenBank/DDBJ whole genome shotgun (WGS) entry which is preliminary data.</text>
</comment>
<keyword evidence="1" id="KW-1133">Transmembrane helix</keyword>
<keyword evidence="1" id="KW-0472">Membrane</keyword>
<evidence type="ECO:0000313" key="2">
    <source>
        <dbReference type="EMBL" id="GLS18750.1"/>
    </source>
</evidence>
<sequence>MEGKNSKPPILRSLIIGFVPLIILMVLFSALDAKGWDPIKNIERLLLEPTAEERDRQAAEQKFLDLQNRIQSNAARMEKEYGKPKGP</sequence>
<keyword evidence="1" id="KW-0812">Transmembrane</keyword>
<protein>
    <submittedName>
        <fullName evidence="2">Uncharacterized protein</fullName>
    </submittedName>
</protein>